<protein>
    <submittedName>
        <fullName evidence="2">Uncharacterized protein</fullName>
    </submittedName>
</protein>
<proteinExistence type="predicted"/>
<keyword evidence="3" id="KW-1185">Reference proteome</keyword>
<dbReference type="EMBL" id="AVOT02000207">
    <property type="protein sequence ID" value="MBW0461710.1"/>
    <property type="molecule type" value="Genomic_DNA"/>
</dbReference>
<dbReference type="OrthoDB" id="3344688at2759"/>
<dbReference type="Proteomes" id="UP000765509">
    <property type="component" value="Unassembled WGS sequence"/>
</dbReference>
<evidence type="ECO:0000256" key="1">
    <source>
        <dbReference type="SAM" id="MobiDB-lite"/>
    </source>
</evidence>
<organism evidence="2 3">
    <name type="scientific">Austropuccinia psidii MF-1</name>
    <dbReference type="NCBI Taxonomy" id="1389203"/>
    <lineage>
        <taxon>Eukaryota</taxon>
        <taxon>Fungi</taxon>
        <taxon>Dikarya</taxon>
        <taxon>Basidiomycota</taxon>
        <taxon>Pucciniomycotina</taxon>
        <taxon>Pucciniomycetes</taxon>
        <taxon>Pucciniales</taxon>
        <taxon>Sphaerophragmiaceae</taxon>
        <taxon>Austropuccinia</taxon>
    </lineage>
</organism>
<evidence type="ECO:0000313" key="3">
    <source>
        <dbReference type="Proteomes" id="UP000765509"/>
    </source>
</evidence>
<reference evidence="2" key="1">
    <citation type="submission" date="2021-03" db="EMBL/GenBank/DDBJ databases">
        <title>Draft genome sequence of rust myrtle Austropuccinia psidii MF-1, a brazilian biotype.</title>
        <authorList>
            <person name="Quecine M.C."/>
            <person name="Pachon D.M.R."/>
            <person name="Bonatelli M.L."/>
            <person name="Correr F.H."/>
            <person name="Franceschini L.M."/>
            <person name="Leite T.F."/>
            <person name="Margarido G.R.A."/>
            <person name="Almeida C.A."/>
            <person name="Ferrarezi J.A."/>
            <person name="Labate C.A."/>
        </authorList>
    </citation>
    <scope>NUCLEOTIDE SEQUENCE</scope>
    <source>
        <strain evidence="2">MF-1</strain>
    </source>
</reference>
<comment type="caution">
    <text evidence="2">The sequence shown here is derived from an EMBL/GenBank/DDBJ whole genome shotgun (WGS) entry which is preliminary data.</text>
</comment>
<gene>
    <name evidence="2" type="ORF">O181_001425</name>
</gene>
<dbReference type="CDD" id="cd09272">
    <property type="entry name" value="RNase_HI_RT_Ty1"/>
    <property type="match status" value="1"/>
</dbReference>
<sequence length="117" mass="13409">MEMGIEDSKPTLYNNNSGATAIYKQATLKPNTKHIEIRFQYLRDIVIKRQLTIVQVGTDNMLADVLSKPLGVPKLTVVYSQIHLKEIRGVLRKEAPFKDNNEERNLEEGKYGKTHQQ</sequence>
<accession>A0A9Q3GBT8</accession>
<evidence type="ECO:0000313" key="2">
    <source>
        <dbReference type="EMBL" id="MBW0461710.1"/>
    </source>
</evidence>
<feature type="compositionally biased region" description="Basic and acidic residues" evidence="1">
    <location>
        <begin position="93"/>
        <end position="111"/>
    </location>
</feature>
<feature type="region of interest" description="Disordered" evidence="1">
    <location>
        <begin position="93"/>
        <end position="117"/>
    </location>
</feature>
<name>A0A9Q3GBT8_9BASI</name>
<dbReference type="AlphaFoldDB" id="A0A9Q3GBT8"/>